<proteinExistence type="predicted"/>
<name>A0ABW0TP18_9BACL</name>
<dbReference type="InterPro" id="IPR000014">
    <property type="entry name" value="PAS"/>
</dbReference>
<dbReference type="EMBL" id="JBHSNO010000008">
    <property type="protein sequence ID" value="MFC5590571.1"/>
    <property type="molecule type" value="Genomic_DNA"/>
</dbReference>
<dbReference type="SMART" id="SM00091">
    <property type="entry name" value="PAS"/>
    <property type="match status" value="1"/>
</dbReference>
<evidence type="ECO:0000313" key="12">
    <source>
        <dbReference type="Proteomes" id="UP001596109"/>
    </source>
</evidence>
<organism evidence="11 12">
    <name type="scientific">Sporosarcina soli</name>
    <dbReference type="NCBI Taxonomy" id="334736"/>
    <lineage>
        <taxon>Bacteria</taxon>
        <taxon>Bacillati</taxon>
        <taxon>Bacillota</taxon>
        <taxon>Bacilli</taxon>
        <taxon>Bacillales</taxon>
        <taxon>Caryophanaceae</taxon>
        <taxon>Sporosarcina</taxon>
    </lineage>
</organism>
<dbReference type="PANTHER" id="PTHR32071:SF57">
    <property type="entry name" value="C4-DICARBOXYLATE TRANSPORT TRANSCRIPTIONAL REGULATORY PROTEIN DCTD"/>
    <property type="match status" value="1"/>
</dbReference>
<evidence type="ECO:0000256" key="1">
    <source>
        <dbReference type="ARBA" id="ARBA00022741"/>
    </source>
</evidence>
<protein>
    <recommendedName>
        <fullName evidence="6">HTH-type transcriptional regulatory protein TyrR</fullName>
    </recommendedName>
</protein>
<dbReference type="Pfam" id="PF00989">
    <property type="entry name" value="PAS"/>
    <property type="match status" value="1"/>
</dbReference>
<dbReference type="InterPro" id="IPR027417">
    <property type="entry name" value="P-loop_NTPase"/>
</dbReference>
<dbReference type="CDD" id="cd00009">
    <property type="entry name" value="AAA"/>
    <property type="match status" value="1"/>
</dbReference>
<feature type="domain" description="PAC" evidence="10">
    <location>
        <begin position="160"/>
        <end position="221"/>
    </location>
</feature>
<dbReference type="Gene3D" id="1.10.10.60">
    <property type="entry name" value="Homeodomain-like"/>
    <property type="match status" value="1"/>
</dbReference>
<feature type="coiled-coil region" evidence="7">
    <location>
        <begin position="212"/>
        <end position="239"/>
    </location>
</feature>
<evidence type="ECO:0000259" key="8">
    <source>
        <dbReference type="PROSITE" id="PS50045"/>
    </source>
</evidence>
<dbReference type="InterPro" id="IPR009057">
    <property type="entry name" value="Homeodomain-like_sf"/>
</dbReference>
<keyword evidence="1" id="KW-0547">Nucleotide-binding</keyword>
<dbReference type="SMART" id="SM00382">
    <property type="entry name" value="AAA"/>
    <property type="match status" value="1"/>
</dbReference>
<gene>
    <name evidence="11" type="ORF">ACFPRA_16820</name>
</gene>
<dbReference type="RefSeq" id="WP_381437242.1">
    <property type="nucleotide sequence ID" value="NZ_JBHSNO010000008.1"/>
</dbReference>
<keyword evidence="2" id="KW-0058">Aromatic hydrocarbons catabolism</keyword>
<sequence length="562" mass="64551">MNVIAVDNIPFLYFETSSNDEVINMNERLLSDMKKNVLHQPVKELFDVWQAEQGGQLIRARLNEKSYVFFKESWKEERTFYVGIASKKLENQLLELEELRLLNRHLDAVIESSYDGIYITNRDGVTLRTNSAIERITGIPKEYYLNKNVDALMKRGILENSVTEKVIKNKRSVSLVQLNYLGKETLLTGNPVFDDQGEVESVVTNIRDLSDLNNLQTALREANELNQSYQQELERLKGRRSYIDGKTVVENKRMRFIYDTAKRIANVPATVLILGETGVGKDVLAKYIFNTSERRGTGKYIKVNCGAIPANLLESELFGYAGGAFTGANKNGKPGMFEMADKGVLFLDEIGEMPLDLQVKLLRVIQEREIQRVGATTTKKIDVRLIAATNRNLKEMVQEGTFREDLYYRLNVIPIAIPPLRERKEEIHSFIHIFLNEINEKYGMKKELDAELTSFFYRYHWPGNIRELANLLEQMVLLNGEALLKIEHLPVEYQNEEGVSSFKKIERMTLKKAVELAEENLLRRAVEKYTTTYELAKALDTSQPTIVRKLKKYNILLKGSNV</sequence>
<dbReference type="InterPro" id="IPR025662">
    <property type="entry name" value="Sigma_54_int_dom_ATP-bd_1"/>
</dbReference>
<evidence type="ECO:0000259" key="10">
    <source>
        <dbReference type="PROSITE" id="PS50113"/>
    </source>
</evidence>
<evidence type="ECO:0000256" key="7">
    <source>
        <dbReference type="SAM" id="Coils"/>
    </source>
</evidence>
<dbReference type="InterPro" id="IPR003593">
    <property type="entry name" value="AAA+_ATPase"/>
</dbReference>
<evidence type="ECO:0000256" key="3">
    <source>
        <dbReference type="ARBA" id="ARBA00022840"/>
    </source>
</evidence>
<evidence type="ECO:0000313" key="11">
    <source>
        <dbReference type="EMBL" id="MFC5590571.1"/>
    </source>
</evidence>
<reference evidence="12" key="1">
    <citation type="journal article" date="2019" name="Int. J. Syst. Evol. Microbiol.">
        <title>The Global Catalogue of Microorganisms (GCM) 10K type strain sequencing project: providing services to taxonomists for standard genome sequencing and annotation.</title>
        <authorList>
            <consortium name="The Broad Institute Genomics Platform"/>
            <consortium name="The Broad Institute Genome Sequencing Center for Infectious Disease"/>
            <person name="Wu L."/>
            <person name="Ma J."/>
        </authorList>
    </citation>
    <scope>NUCLEOTIDE SEQUENCE [LARGE SCALE GENOMIC DNA]</scope>
    <source>
        <strain evidence="12">CGMCC 4.1434</strain>
    </source>
</reference>
<dbReference type="PROSITE" id="PS50112">
    <property type="entry name" value="PAS"/>
    <property type="match status" value="1"/>
</dbReference>
<dbReference type="PANTHER" id="PTHR32071">
    <property type="entry name" value="TRANSCRIPTIONAL REGULATORY PROTEIN"/>
    <property type="match status" value="1"/>
</dbReference>
<dbReference type="Pfam" id="PF25601">
    <property type="entry name" value="AAA_lid_14"/>
    <property type="match status" value="1"/>
</dbReference>
<dbReference type="Gene3D" id="3.40.50.300">
    <property type="entry name" value="P-loop containing nucleotide triphosphate hydrolases"/>
    <property type="match status" value="1"/>
</dbReference>
<dbReference type="Gene3D" id="3.30.450.20">
    <property type="entry name" value="PAS domain"/>
    <property type="match status" value="1"/>
</dbReference>
<feature type="domain" description="Sigma-54 factor interaction" evidence="8">
    <location>
        <begin position="247"/>
        <end position="477"/>
    </location>
</feature>
<keyword evidence="7" id="KW-0175">Coiled coil</keyword>
<dbReference type="NCBIfam" id="TIGR00229">
    <property type="entry name" value="sensory_box"/>
    <property type="match status" value="1"/>
</dbReference>
<comment type="caution">
    <text evidence="11">The sequence shown here is derived from an EMBL/GenBank/DDBJ whole genome shotgun (WGS) entry which is preliminary data.</text>
</comment>
<keyword evidence="3" id="KW-0067">ATP-binding</keyword>
<dbReference type="InterPro" id="IPR000700">
    <property type="entry name" value="PAS-assoc_C"/>
</dbReference>
<dbReference type="InterPro" id="IPR035965">
    <property type="entry name" value="PAS-like_dom_sf"/>
</dbReference>
<dbReference type="SUPFAM" id="SSF52540">
    <property type="entry name" value="P-loop containing nucleoside triphosphate hydrolases"/>
    <property type="match status" value="1"/>
</dbReference>
<keyword evidence="5" id="KW-0804">Transcription</keyword>
<evidence type="ECO:0000256" key="4">
    <source>
        <dbReference type="ARBA" id="ARBA00023015"/>
    </source>
</evidence>
<evidence type="ECO:0000256" key="5">
    <source>
        <dbReference type="ARBA" id="ARBA00023163"/>
    </source>
</evidence>
<evidence type="ECO:0000256" key="2">
    <source>
        <dbReference type="ARBA" id="ARBA00022797"/>
    </source>
</evidence>
<accession>A0ABW0TP18</accession>
<dbReference type="SUPFAM" id="SSF46689">
    <property type="entry name" value="Homeodomain-like"/>
    <property type="match status" value="1"/>
</dbReference>
<keyword evidence="4" id="KW-0805">Transcription regulation</keyword>
<dbReference type="PROSITE" id="PS50113">
    <property type="entry name" value="PAC"/>
    <property type="match status" value="1"/>
</dbReference>
<dbReference type="Pfam" id="PF00158">
    <property type="entry name" value="Sigma54_activat"/>
    <property type="match status" value="1"/>
</dbReference>
<dbReference type="InterPro" id="IPR002078">
    <property type="entry name" value="Sigma_54_int"/>
</dbReference>
<dbReference type="SUPFAM" id="SSF55785">
    <property type="entry name" value="PYP-like sensor domain (PAS domain)"/>
    <property type="match status" value="1"/>
</dbReference>
<dbReference type="Pfam" id="PF18024">
    <property type="entry name" value="HTH_50"/>
    <property type="match status" value="1"/>
</dbReference>
<keyword evidence="12" id="KW-1185">Reference proteome</keyword>
<dbReference type="InterPro" id="IPR030828">
    <property type="entry name" value="HTH_TyrR"/>
</dbReference>
<evidence type="ECO:0000259" key="9">
    <source>
        <dbReference type="PROSITE" id="PS50112"/>
    </source>
</evidence>
<dbReference type="InterPro" id="IPR013767">
    <property type="entry name" value="PAS_fold"/>
</dbReference>
<dbReference type="PROSITE" id="PS00675">
    <property type="entry name" value="SIGMA54_INTERACT_1"/>
    <property type="match status" value="1"/>
</dbReference>
<dbReference type="PROSITE" id="PS00688">
    <property type="entry name" value="SIGMA54_INTERACT_3"/>
    <property type="match status" value="1"/>
</dbReference>
<evidence type="ECO:0000256" key="6">
    <source>
        <dbReference type="ARBA" id="ARBA00029500"/>
    </source>
</evidence>
<dbReference type="Proteomes" id="UP001596109">
    <property type="component" value="Unassembled WGS sequence"/>
</dbReference>
<dbReference type="Gene3D" id="1.10.8.60">
    <property type="match status" value="1"/>
</dbReference>
<dbReference type="CDD" id="cd00130">
    <property type="entry name" value="PAS"/>
    <property type="match status" value="1"/>
</dbReference>
<dbReference type="InterPro" id="IPR058031">
    <property type="entry name" value="AAA_lid_NorR"/>
</dbReference>
<dbReference type="InterPro" id="IPR025944">
    <property type="entry name" value="Sigma_54_int_dom_CS"/>
</dbReference>
<feature type="domain" description="PAS" evidence="9">
    <location>
        <begin position="102"/>
        <end position="148"/>
    </location>
</feature>
<dbReference type="PROSITE" id="PS50045">
    <property type="entry name" value="SIGMA54_INTERACT_4"/>
    <property type="match status" value="1"/>
</dbReference>